<sequence length="86" mass="9445">MDCPQPFETASFYQALLGGFISTEDQSADWINLFEPSGRQILSIQRAENYVASTWPDNTVPDQVHIDILVDSHDEAEPAVFAACGG</sequence>
<keyword evidence="3" id="KW-1185">Reference proteome</keyword>
<dbReference type="InterPro" id="IPR029068">
    <property type="entry name" value="Glyas_Bleomycin-R_OHBP_Dase"/>
</dbReference>
<accession>A0ABP4NDV3</accession>
<reference evidence="3" key="1">
    <citation type="journal article" date="2019" name="Int. J. Syst. Evol. Microbiol.">
        <title>The Global Catalogue of Microorganisms (GCM) 10K type strain sequencing project: providing services to taxonomists for standard genome sequencing and annotation.</title>
        <authorList>
            <consortium name="The Broad Institute Genomics Platform"/>
            <consortium name="The Broad Institute Genome Sequencing Center for Infectious Disease"/>
            <person name="Wu L."/>
            <person name="Ma J."/>
        </authorList>
    </citation>
    <scope>NUCLEOTIDE SEQUENCE [LARGE SCALE GENOMIC DNA]</scope>
    <source>
        <strain evidence="3">JCM 13319</strain>
    </source>
</reference>
<evidence type="ECO:0000313" key="3">
    <source>
        <dbReference type="Proteomes" id="UP001501791"/>
    </source>
</evidence>
<dbReference type="Proteomes" id="UP001501791">
    <property type="component" value="Unassembled WGS sequence"/>
</dbReference>
<evidence type="ECO:0000259" key="1">
    <source>
        <dbReference type="Pfam" id="PF18029"/>
    </source>
</evidence>
<dbReference type="Pfam" id="PF18029">
    <property type="entry name" value="Glyoxalase_6"/>
    <property type="match status" value="1"/>
</dbReference>
<protein>
    <recommendedName>
        <fullName evidence="1">Glyoxalase-like domain-containing protein</fullName>
    </recommendedName>
</protein>
<organism evidence="2 3">
    <name type="scientific">Brevibacterium picturae</name>
    <dbReference type="NCBI Taxonomy" id="260553"/>
    <lineage>
        <taxon>Bacteria</taxon>
        <taxon>Bacillati</taxon>
        <taxon>Actinomycetota</taxon>
        <taxon>Actinomycetes</taxon>
        <taxon>Micrococcales</taxon>
        <taxon>Brevibacteriaceae</taxon>
        <taxon>Brevibacterium</taxon>
    </lineage>
</organism>
<feature type="domain" description="Glyoxalase-like" evidence="1">
    <location>
        <begin position="1"/>
        <end position="81"/>
    </location>
</feature>
<dbReference type="RefSeq" id="WP_346037130.1">
    <property type="nucleotide sequence ID" value="NZ_BAAALY010000018.1"/>
</dbReference>
<name>A0ABP4NDV3_9MICO</name>
<dbReference type="CDD" id="cd06587">
    <property type="entry name" value="VOC"/>
    <property type="match status" value="1"/>
</dbReference>
<dbReference type="Gene3D" id="3.10.180.10">
    <property type="entry name" value="2,3-Dihydroxybiphenyl 1,2-Dioxygenase, domain 1"/>
    <property type="match status" value="1"/>
</dbReference>
<gene>
    <name evidence="2" type="ORF">GCM10009691_36560</name>
</gene>
<proteinExistence type="predicted"/>
<dbReference type="EMBL" id="BAAALY010000018">
    <property type="protein sequence ID" value="GAA1559232.1"/>
    <property type="molecule type" value="Genomic_DNA"/>
</dbReference>
<comment type="caution">
    <text evidence="2">The sequence shown here is derived from an EMBL/GenBank/DDBJ whole genome shotgun (WGS) entry which is preliminary data.</text>
</comment>
<dbReference type="InterPro" id="IPR041581">
    <property type="entry name" value="Glyoxalase_6"/>
</dbReference>
<evidence type="ECO:0000313" key="2">
    <source>
        <dbReference type="EMBL" id="GAA1559232.1"/>
    </source>
</evidence>